<dbReference type="AlphaFoldDB" id="Q2LS08"/>
<dbReference type="KEGG" id="sat:SYN_00411"/>
<dbReference type="GO" id="GO:0043190">
    <property type="term" value="C:ATP-binding cassette (ABC) transporter complex"/>
    <property type="evidence" value="ECO:0007669"/>
    <property type="project" value="InterPro"/>
</dbReference>
<evidence type="ECO:0000313" key="9">
    <source>
        <dbReference type="Proteomes" id="UP000001933"/>
    </source>
</evidence>
<dbReference type="NCBIfam" id="TIGR00056">
    <property type="entry name" value="MlaE family lipid ABC transporter permease subunit"/>
    <property type="match status" value="1"/>
</dbReference>
<dbReference type="FunCoup" id="Q2LS08">
    <property type="interactions" value="402"/>
</dbReference>
<dbReference type="PANTHER" id="PTHR30188">
    <property type="entry name" value="ABC TRANSPORTER PERMEASE PROTEIN-RELATED"/>
    <property type="match status" value="1"/>
</dbReference>
<dbReference type="Proteomes" id="UP000001933">
    <property type="component" value="Chromosome"/>
</dbReference>
<organism evidence="8 9">
    <name type="scientific">Syntrophus aciditrophicus (strain SB)</name>
    <dbReference type="NCBI Taxonomy" id="56780"/>
    <lineage>
        <taxon>Bacteria</taxon>
        <taxon>Pseudomonadati</taxon>
        <taxon>Thermodesulfobacteriota</taxon>
        <taxon>Syntrophia</taxon>
        <taxon>Syntrophales</taxon>
        <taxon>Syntrophaceae</taxon>
        <taxon>Syntrophus</taxon>
    </lineage>
</organism>
<keyword evidence="6 7" id="KW-0472">Membrane</keyword>
<feature type="transmembrane region" description="Helical" evidence="7">
    <location>
        <begin position="154"/>
        <end position="180"/>
    </location>
</feature>
<dbReference type="RefSeq" id="WP_011416899.1">
    <property type="nucleotide sequence ID" value="NC_007759.1"/>
</dbReference>
<accession>Q2LS08</accession>
<proteinExistence type="inferred from homology"/>
<feature type="transmembrane region" description="Helical" evidence="7">
    <location>
        <begin position="21"/>
        <end position="37"/>
    </location>
</feature>
<evidence type="ECO:0000313" key="8">
    <source>
        <dbReference type="EMBL" id="ABC76866.1"/>
    </source>
</evidence>
<comment type="similarity">
    <text evidence="2 7">Belongs to the MlaE permease family.</text>
</comment>
<dbReference type="HOGENOM" id="CLU_045686_1_1_7"/>
<comment type="subcellular location">
    <subcellularLocation>
        <location evidence="1">Membrane</location>
        <topology evidence="1">Multi-pass membrane protein</topology>
    </subcellularLocation>
</comment>
<dbReference type="InterPro" id="IPR030802">
    <property type="entry name" value="Permease_MalE"/>
</dbReference>
<sequence length="259" mass="27785">MGILTAFADSLGRRILHGVEEMGRIILLFLSVVAWTFRPPLRLRLIFKQMEFVGVKSIFVVVLTGAFTGMVMALQGYHGFKMFSAESLVGATVALGMTRELGPVLTSLMVTARAGSAMAAELGTMRVTEQIDALYVMAANPIQHLIVPRMIASILMLPLLTVVSDFVGILGGYFVGVSVLNINEGVFVKNITRIVELGDIYNGLIKAACFGLILSLIGCYKGFHARGGAEGVGRATTEAVVLSSISILVGDYFLTAIMF</sequence>
<dbReference type="STRING" id="56780.SYN_00411"/>
<keyword evidence="5 7" id="KW-1133">Transmembrane helix</keyword>
<dbReference type="Pfam" id="PF02405">
    <property type="entry name" value="MlaE"/>
    <property type="match status" value="1"/>
</dbReference>
<keyword evidence="4 7" id="KW-0812">Transmembrane</keyword>
<dbReference type="InterPro" id="IPR003453">
    <property type="entry name" value="ABC_MlaE_roteobac"/>
</dbReference>
<evidence type="ECO:0000256" key="3">
    <source>
        <dbReference type="ARBA" id="ARBA00022448"/>
    </source>
</evidence>
<name>Q2LS08_SYNAS</name>
<dbReference type="eggNOG" id="COG0767">
    <property type="taxonomic scope" value="Bacteria"/>
</dbReference>
<dbReference type="OrthoDB" id="9805022at2"/>
<dbReference type="EMBL" id="CP000252">
    <property type="protein sequence ID" value="ABC76866.1"/>
    <property type="molecule type" value="Genomic_DNA"/>
</dbReference>
<evidence type="ECO:0000256" key="6">
    <source>
        <dbReference type="ARBA" id="ARBA00023136"/>
    </source>
</evidence>
<evidence type="ECO:0000256" key="5">
    <source>
        <dbReference type="ARBA" id="ARBA00022989"/>
    </source>
</evidence>
<evidence type="ECO:0000256" key="4">
    <source>
        <dbReference type="ARBA" id="ARBA00022692"/>
    </source>
</evidence>
<keyword evidence="9" id="KW-1185">Reference proteome</keyword>
<gene>
    <name evidence="8" type="ORF">SYN_00411</name>
</gene>
<evidence type="ECO:0000256" key="7">
    <source>
        <dbReference type="RuleBase" id="RU362044"/>
    </source>
</evidence>
<reference evidence="8 9" key="1">
    <citation type="journal article" date="2007" name="Proc. Natl. Acad. Sci. U.S.A.">
        <title>The genome of Syntrophus aciditrophicus: life at the thermodynamic limit of microbial growth.</title>
        <authorList>
            <person name="McInerney M.J."/>
            <person name="Rohlin L."/>
            <person name="Mouttaki H."/>
            <person name="Kim U."/>
            <person name="Krupp R.S."/>
            <person name="Rios-Hernandez L."/>
            <person name="Sieber J."/>
            <person name="Struchtemeyer C.G."/>
            <person name="Bhattacharyya A."/>
            <person name="Campbell J.W."/>
            <person name="Gunsalus R.P."/>
        </authorList>
    </citation>
    <scope>NUCLEOTIDE SEQUENCE [LARGE SCALE GENOMIC DNA]</scope>
    <source>
        <strain evidence="8 9">SB</strain>
    </source>
</reference>
<feature type="transmembrane region" description="Helical" evidence="7">
    <location>
        <begin position="57"/>
        <end position="74"/>
    </location>
</feature>
<feature type="transmembrane region" description="Helical" evidence="7">
    <location>
        <begin position="240"/>
        <end position="258"/>
    </location>
</feature>
<dbReference type="InParanoid" id="Q2LS08"/>
<evidence type="ECO:0000256" key="1">
    <source>
        <dbReference type="ARBA" id="ARBA00004141"/>
    </source>
</evidence>
<evidence type="ECO:0000256" key="2">
    <source>
        <dbReference type="ARBA" id="ARBA00007556"/>
    </source>
</evidence>
<dbReference type="GO" id="GO:0005548">
    <property type="term" value="F:phospholipid transporter activity"/>
    <property type="evidence" value="ECO:0007669"/>
    <property type="project" value="TreeGrafter"/>
</dbReference>
<keyword evidence="3" id="KW-0813">Transport</keyword>
<protein>
    <submittedName>
        <fullName evidence="8">ABC-type transport system involved in resistance to organic solvents, permease component</fullName>
    </submittedName>
</protein>
<feature type="transmembrane region" description="Helical" evidence="7">
    <location>
        <begin position="200"/>
        <end position="220"/>
    </location>
</feature>
<dbReference type="PANTHER" id="PTHR30188:SF4">
    <property type="entry name" value="PROTEIN TRIGALACTOSYLDIACYLGLYCEROL 1, CHLOROPLASTIC"/>
    <property type="match status" value="1"/>
</dbReference>